<reference evidence="2" key="1">
    <citation type="submission" date="2021-06" db="EMBL/GenBank/DDBJ databases">
        <authorList>
            <person name="Hodson N. C."/>
            <person name="Mongue J. A."/>
            <person name="Jaron S. K."/>
        </authorList>
    </citation>
    <scope>NUCLEOTIDE SEQUENCE</scope>
</reference>
<proteinExistence type="predicted"/>
<dbReference type="AlphaFoldDB" id="A0A8J2PDR8"/>
<keyword evidence="3" id="KW-1185">Reference proteome</keyword>
<feature type="region of interest" description="Disordered" evidence="1">
    <location>
        <begin position="1"/>
        <end position="23"/>
    </location>
</feature>
<accession>A0A8J2PDR8</accession>
<protein>
    <submittedName>
        <fullName evidence="2">Uncharacterized protein</fullName>
    </submittedName>
</protein>
<evidence type="ECO:0000313" key="2">
    <source>
        <dbReference type="EMBL" id="CAG7819777.1"/>
    </source>
</evidence>
<gene>
    <name evidence="2" type="ORF">AFUS01_LOCUS30207</name>
</gene>
<dbReference type="EMBL" id="CAJVCH010459500">
    <property type="protein sequence ID" value="CAG7819777.1"/>
    <property type="molecule type" value="Genomic_DNA"/>
</dbReference>
<evidence type="ECO:0000313" key="3">
    <source>
        <dbReference type="Proteomes" id="UP000708208"/>
    </source>
</evidence>
<feature type="non-terminal residue" evidence="2">
    <location>
        <position position="1"/>
    </location>
</feature>
<evidence type="ECO:0000256" key="1">
    <source>
        <dbReference type="SAM" id="MobiDB-lite"/>
    </source>
</evidence>
<name>A0A8J2PDR8_9HEXA</name>
<feature type="compositionally biased region" description="Basic and acidic residues" evidence="1">
    <location>
        <begin position="1"/>
        <end position="11"/>
    </location>
</feature>
<comment type="caution">
    <text evidence="2">The sequence shown here is derived from an EMBL/GenBank/DDBJ whole genome shotgun (WGS) entry which is preliminary data.</text>
</comment>
<dbReference type="Proteomes" id="UP000708208">
    <property type="component" value="Unassembled WGS sequence"/>
</dbReference>
<sequence>MDSKKASEHSKPRIARASCQGTAPSTELKMSLNMCRSCIASTVELLLPCL</sequence>
<organism evidence="2 3">
    <name type="scientific">Allacma fusca</name>
    <dbReference type="NCBI Taxonomy" id="39272"/>
    <lineage>
        <taxon>Eukaryota</taxon>
        <taxon>Metazoa</taxon>
        <taxon>Ecdysozoa</taxon>
        <taxon>Arthropoda</taxon>
        <taxon>Hexapoda</taxon>
        <taxon>Collembola</taxon>
        <taxon>Symphypleona</taxon>
        <taxon>Sminthuridae</taxon>
        <taxon>Allacma</taxon>
    </lineage>
</organism>